<dbReference type="Proteomes" id="UP000249204">
    <property type="component" value="Unassembled WGS sequence"/>
</dbReference>
<dbReference type="RefSeq" id="WP_111269803.1">
    <property type="nucleotide sequence ID" value="NZ_QKWW01000023.1"/>
</dbReference>
<dbReference type="Pfam" id="PF09346">
    <property type="entry name" value="SMI1_KNR4"/>
    <property type="match status" value="1"/>
</dbReference>
<dbReference type="SUPFAM" id="SSF160631">
    <property type="entry name" value="SMI1/KNR4-like"/>
    <property type="match status" value="1"/>
</dbReference>
<proteinExistence type="predicted"/>
<organism evidence="2 3">
    <name type="scientific">Paenibacillus silvae</name>
    <dbReference type="NCBI Taxonomy" id="1325358"/>
    <lineage>
        <taxon>Bacteria</taxon>
        <taxon>Bacillati</taxon>
        <taxon>Bacillota</taxon>
        <taxon>Bacilli</taxon>
        <taxon>Bacillales</taxon>
        <taxon>Paenibacillaceae</taxon>
        <taxon>Paenibacillus</taxon>
    </lineage>
</organism>
<reference evidence="2 3" key="1">
    <citation type="submission" date="2018-06" db="EMBL/GenBank/DDBJ databases">
        <title>Isolation of heavy metals resistant Paenibacillus silvae NC2 from Gold-Copper mine in ZiJin, China.</title>
        <authorList>
            <person name="Xu J."/>
            <person name="Mazhar H.S."/>
            <person name="Rensing C."/>
        </authorList>
    </citation>
    <scope>NUCLEOTIDE SEQUENCE [LARGE SCALE GENOMIC DNA]</scope>
    <source>
        <strain evidence="2 3">NC2</strain>
    </source>
</reference>
<dbReference type="InterPro" id="IPR018958">
    <property type="entry name" value="Knr4/Smi1-like_dom"/>
</dbReference>
<comment type="caution">
    <text evidence="2">The sequence shown here is derived from an EMBL/GenBank/DDBJ whole genome shotgun (WGS) entry which is preliminary data.</text>
</comment>
<sequence length="445" mass="51751">MLFRKKETQLDRIKYKLEQAKQKDAAFLVFGSSSHQYKVDKKLSTKELAQWQENNQVTLPEPYAQFLTEVGNGGAGPYYGIYSIEKAASHTASHALTTKCVLHPKMTKEEWNHLIEPLISDEDISDLEYEAARDRVLGGMLCIGTQGCEYDMYLILEGTNRGKVVYTSDFHPDHPFFFVYEEHFLDWYERWLDEIILDYDITWFGSRMPGDEQALIQVYQNATDEEIKTKALEGMFKFRKISQPTIDFLTSVAEQRQNDRTTAIQLICKTSIDAGRRFLLEMLHPERNKEFLQALNILNWYGKSVDLTEFIHLILQSLDRVHEAETLRHVGYVLGSSGAITLQNFAPFLCHTHSNIQAAAIYAARNCPNKQESWKVIEQMFVGSNKQEVLKNTISYWGLIPHEKLLPYYKAVWPEYKNQHHFREKFTGCLKELNLPDDYFDNRMP</sequence>
<evidence type="ECO:0000313" key="2">
    <source>
        <dbReference type="EMBL" id="PZT56115.1"/>
    </source>
</evidence>
<dbReference type="Gene3D" id="3.40.1580.10">
    <property type="entry name" value="SMI1/KNR4-like"/>
    <property type="match status" value="1"/>
</dbReference>
<evidence type="ECO:0000259" key="1">
    <source>
        <dbReference type="Pfam" id="PF09346"/>
    </source>
</evidence>
<feature type="domain" description="Knr4/Smi1-like" evidence="1">
    <location>
        <begin position="43"/>
        <end position="187"/>
    </location>
</feature>
<dbReference type="InterPro" id="IPR037883">
    <property type="entry name" value="Knr4/Smi1-like_sf"/>
</dbReference>
<evidence type="ECO:0000313" key="3">
    <source>
        <dbReference type="Proteomes" id="UP000249204"/>
    </source>
</evidence>
<gene>
    <name evidence="2" type="ORF">DN757_08305</name>
</gene>
<dbReference type="AlphaFoldDB" id="A0A2W6NK57"/>
<dbReference type="EMBL" id="QKWW01000023">
    <property type="protein sequence ID" value="PZT56115.1"/>
    <property type="molecule type" value="Genomic_DNA"/>
</dbReference>
<name>A0A2W6NK57_9BACL</name>
<accession>A0A2W6NK57</accession>
<protein>
    <submittedName>
        <fullName evidence="2">SMI1/KNR4 family protein</fullName>
    </submittedName>
</protein>